<dbReference type="GO" id="GO:0007156">
    <property type="term" value="P:homophilic cell adhesion via plasma membrane adhesion molecules"/>
    <property type="evidence" value="ECO:0007669"/>
    <property type="project" value="InterPro"/>
</dbReference>
<dbReference type="SUPFAM" id="SSF49313">
    <property type="entry name" value="Cadherin-like"/>
    <property type="match status" value="1"/>
</dbReference>
<dbReference type="InterPro" id="IPR015919">
    <property type="entry name" value="Cadherin-like_sf"/>
</dbReference>
<feature type="region of interest" description="Disordered" evidence="1">
    <location>
        <begin position="478"/>
        <end position="532"/>
    </location>
</feature>
<protein>
    <submittedName>
        <fullName evidence="3">DUF4347 domain-containing protein</fullName>
    </submittedName>
</protein>
<dbReference type="NCBIfam" id="NF041518">
    <property type="entry name" value="choice_anch_Q"/>
    <property type="match status" value="1"/>
</dbReference>
<dbReference type="InterPro" id="IPR011050">
    <property type="entry name" value="Pectin_lyase_fold/virulence"/>
</dbReference>
<keyword evidence="4" id="KW-1185">Reference proteome</keyword>
<evidence type="ECO:0000259" key="2">
    <source>
        <dbReference type="PROSITE" id="PS50268"/>
    </source>
</evidence>
<dbReference type="InterPro" id="IPR051561">
    <property type="entry name" value="FRAS1_ECM"/>
</dbReference>
<dbReference type="PANTHER" id="PTHR45739">
    <property type="entry name" value="MATRIX PROTEIN, PUTATIVE-RELATED"/>
    <property type="match status" value="1"/>
</dbReference>
<evidence type="ECO:0000313" key="3">
    <source>
        <dbReference type="EMBL" id="WNM57809.1"/>
    </source>
</evidence>
<dbReference type="RefSeq" id="WP_312642758.1">
    <property type="nucleotide sequence ID" value="NZ_CP116967.1"/>
</dbReference>
<sequence length="1948" mass="200909">MKTLLALEPRILFDGAALSTGAEVAQDQTAQNQTMPGTDGHVETNSDAVMAADGEADWADSFSLAAPTPSGRREIVFIDTRVEDYQTLMKGIHPSAEVILLDAERDGLEQIAEVLEGRNAVDAIHLIGEGTEAELHLGTAFLTNDSISNHYAALLSQIGQSLSADADLLIYGCTFGRGQAGFSAIQTLAELTGADIAASTDRTGHVSEYANWELEVSVGSIETSIVIGEATQKAWEGVLATFTVTNTNDAGAGSLRQAIIDANAAPGTDTIIIPTGTYVLTTGQLQINDHVIITGAGATTTIIDGNANERVFETTGSSTTTMSGITIQNGRESGNGAGVYVNNSSILNLSDAILTNNNGTGGDGGAFHVHGTLNLNRVLIDNNQANKGAGIYFHNAIGGTLTNVTISGNTATNEGGGIWTENPITIMNSTIAFNTAPLGGGVYDKDGMEITITNSILHNPGSPNSFGTLISGGNNIDSDGTAGLGDPLDGADPMLGALLPNGGPTDTHALQAGSPALNAGTTSGAPAVDQRGFTRDAAPDIGAYEYKSSAFVSKSEFTVNDPSGNNEMTSGPVRGAERAVDIAPNGDYVVVWTNGTSNDKVFAKVLDGGGNEKVAQFQVNIGGGTNAWTDVAVDDSGNFVVTWTQGNDVFMRRFLPNGTAVDAGDVRVNTITSNTQQNPSVNMNGTGDFVIGWEGDGGGNEGIFVRLGSFGGGLVGGDITVNTAAAAKDPSVGIDDSGNFVVVWDNGSDVFFQLYNSAGVPQNSGQVDVFLQLSAGAAAVDMSGDGRFTVAYRASILSVDVYARQFDAAGNALFLPKIVNTSVLGTQTNPSVTMDDIGEFIVVWEGAGDRPGQNDNAGVFGQKFNASGQKIGVEFLINQTTGNVQDRASVAMLDRDNFVAVWTGSDGAQTDIFARQYGATTSPTLDLDANDSSGATGNDYAFTFTEGDVPTAIADSDTNLADVDSTTFAYVTLSVSGLLDGNAEVLILDGDTFALATDAPGQDTTGGNYHVRVSTATGTALLTIIKQSGGTFTEIEMETLIKGIRYQHQDTGAPTDGDRLIEVRVNDGTTDSAAARTTINVDPANDQPVFGGLDNTPTFTEGGAAVVLDSNATIADAELDAANDYNGATLTLARNGGANAEDVFAESGTLSTLTESGSLVVGGTTIGTVTTNSGGTLVLTFNSNATTALVNSALQQITYANSSSNPPANVQVDFVINDGNSGGQGSGGALSGTGSITVTINAVNDPPSLDLDVNDSSGATGNDYALTFTEGGGPIGIADSDTDLVDPDNTSFAYVKLGVSGLLDGNAETLVLDGNTFTLGTAVAGQNTTGGNYHVAIATGAGTATVTITKQGGGTFTEVETETLIKAIQYQHTDTNAPTDGDRLIDVFVNDGTADSAAARTTINVNPVNDPPVAVGDGFIVNEGSTTILNLSNNDSDPDDGLDLTSITIVSGPTNGTITSINPDGTVTYTHNGSETLADSFTYTIRDLSGLTSNTVTVDLTVTPVNDAPIAVADAFTVNEGSTTILNLSNNDTDPDDGLDLTSITIVSGPANGTITSINPDGTVTYTHNGSETLADSFTYTIRDLSGLTSNTIRVDLIVSPINDAPVITSNGGGTTANVSVVTGTTAVTNVNATDAESNPWTYSIIGGADAALFTIDPVTGVLTFITAPDFQAPGDVGADNIYDVIVQVSDGLAVDTQALAVTVTQVNVPPQIFIPPPPDSPPSPDPRPRDTGEETSEDQAPGNGGSLDPGSPGNIPDGGQASTITGAKNSVTENTLGRQELPAKQEDGERTGIVGIVNDMWSVLRKSLDITAFKNEIRSLLHRSGFLQDLDRVRDDVQEVAATEQTYLASSIAVSTGLSIGYVVWLLRSGVLLTALLSSVPAWQFVNPLLVLDAEGKKKQQRGQKDVDGDSVESLFEKPTISAEIGEKKTGGPAKALRSRWFNWNKG</sequence>
<dbReference type="SMART" id="SM00112">
    <property type="entry name" value="CA"/>
    <property type="match status" value="1"/>
</dbReference>
<dbReference type="Proteomes" id="UP001302719">
    <property type="component" value="Chromosome"/>
</dbReference>
<dbReference type="SMART" id="SM00710">
    <property type="entry name" value="PbH1"/>
    <property type="match status" value="5"/>
</dbReference>
<proteinExistence type="predicted"/>
<dbReference type="PANTHER" id="PTHR45739:SF8">
    <property type="entry name" value="FRAS1-RELATED EXTRACELLULAR MATRIX PROTEIN 1"/>
    <property type="match status" value="1"/>
</dbReference>
<dbReference type="GO" id="GO:0005509">
    <property type="term" value="F:calcium ion binding"/>
    <property type="evidence" value="ECO:0007669"/>
    <property type="project" value="InterPro"/>
</dbReference>
<dbReference type="InterPro" id="IPR006626">
    <property type="entry name" value="PbH1"/>
</dbReference>
<reference evidence="3 4" key="1">
    <citation type="submission" date="2023-01" db="EMBL/GenBank/DDBJ databases">
        <title>Cultivation and genomic characterization of new, ubiquitous marine nitrite-oxidizing bacteria from the Nitrospirales.</title>
        <authorList>
            <person name="Mueller A.J."/>
            <person name="Daebeler A."/>
            <person name="Herbold C.W."/>
            <person name="Kirkegaard R.H."/>
            <person name="Daims H."/>
        </authorList>
    </citation>
    <scope>NUCLEOTIDE SEQUENCE [LARGE SCALE GENOMIC DNA]</scope>
    <source>
        <strain evidence="3 4">VA</strain>
    </source>
</reference>
<dbReference type="Pfam" id="PF14252">
    <property type="entry name" value="DUF4347"/>
    <property type="match status" value="1"/>
</dbReference>
<dbReference type="NCBIfam" id="NF012211">
    <property type="entry name" value="tand_rpt_95"/>
    <property type="match status" value="2"/>
</dbReference>
<evidence type="ECO:0000256" key="1">
    <source>
        <dbReference type="SAM" id="MobiDB-lite"/>
    </source>
</evidence>
<dbReference type="InterPro" id="IPR002126">
    <property type="entry name" value="Cadherin-like_dom"/>
</dbReference>
<dbReference type="Pfam" id="PF17963">
    <property type="entry name" value="Big_9"/>
    <property type="match status" value="2"/>
</dbReference>
<dbReference type="Gene3D" id="2.60.40.60">
    <property type="entry name" value="Cadherins"/>
    <property type="match status" value="1"/>
</dbReference>
<feature type="compositionally biased region" description="Pro residues" evidence="1">
    <location>
        <begin position="1713"/>
        <end position="1726"/>
    </location>
</feature>
<dbReference type="InterPro" id="IPR059226">
    <property type="entry name" value="Choice_anch_Q_dom"/>
</dbReference>
<accession>A0AA96JYP0</accession>
<name>A0AA96JYP0_9BACT</name>
<dbReference type="InterPro" id="IPR025592">
    <property type="entry name" value="DUF4347"/>
</dbReference>
<dbReference type="SUPFAM" id="SSF51126">
    <property type="entry name" value="Pectin lyase-like"/>
    <property type="match status" value="1"/>
</dbReference>
<dbReference type="CDD" id="cd11304">
    <property type="entry name" value="Cadherin_repeat"/>
    <property type="match status" value="1"/>
</dbReference>
<evidence type="ECO:0000313" key="4">
    <source>
        <dbReference type="Proteomes" id="UP001302719"/>
    </source>
</evidence>
<dbReference type="GO" id="GO:0016020">
    <property type="term" value="C:membrane"/>
    <property type="evidence" value="ECO:0007669"/>
    <property type="project" value="InterPro"/>
</dbReference>
<dbReference type="GO" id="GO:0009653">
    <property type="term" value="P:anatomical structure morphogenesis"/>
    <property type="evidence" value="ECO:0007669"/>
    <property type="project" value="TreeGrafter"/>
</dbReference>
<dbReference type="PROSITE" id="PS50268">
    <property type="entry name" value="CADHERIN_2"/>
    <property type="match status" value="1"/>
</dbReference>
<gene>
    <name evidence="3" type="ORF">PP769_17835</name>
</gene>
<dbReference type="Gene3D" id="2.60.40.2810">
    <property type="match status" value="2"/>
</dbReference>
<organism evidence="3 4">
    <name type="scientific">Candidatus Nitrospira allomarina</name>
    <dbReference type="NCBI Taxonomy" id="3020900"/>
    <lineage>
        <taxon>Bacteria</taxon>
        <taxon>Pseudomonadati</taxon>
        <taxon>Nitrospirota</taxon>
        <taxon>Nitrospiria</taxon>
        <taxon>Nitrospirales</taxon>
        <taxon>Nitrospiraceae</taxon>
        <taxon>Nitrospira</taxon>
    </lineage>
</organism>
<dbReference type="KEGG" id="nall:PP769_17835"/>
<dbReference type="EMBL" id="CP116967">
    <property type="protein sequence ID" value="WNM57809.1"/>
    <property type="molecule type" value="Genomic_DNA"/>
</dbReference>
<feature type="region of interest" description="Disordered" evidence="1">
    <location>
        <begin position="1710"/>
        <end position="1766"/>
    </location>
</feature>
<feature type="domain" description="Cadherin" evidence="2">
    <location>
        <begin position="1626"/>
        <end position="1713"/>
    </location>
</feature>